<dbReference type="EMBL" id="KL584718">
    <property type="protein sequence ID" value="KEQ70085.1"/>
    <property type="molecule type" value="Genomic_DNA"/>
</dbReference>
<feature type="compositionally biased region" description="Low complexity" evidence="1">
    <location>
        <begin position="7"/>
        <end position="23"/>
    </location>
</feature>
<feature type="transmembrane region" description="Helical" evidence="2">
    <location>
        <begin position="211"/>
        <end position="235"/>
    </location>
</feature>
<evidence type="ECO:0000256" key="2">
    <source>
        <dbReference type="SAM" id="Phobius"/>
    </source>
</evidence>
<dbReference type="RefSeq" id="XP_013424409.1">
    <property type="nucleotide sequence ID" value="XM_013568955.1"/>
</dbReference>
<name>A0A074WAI6_9PEZI</name>
<feature type="region of interest" description="Disordered" evidence="1">
    <location>
        <begin position="553"/>
        <end position="579"/>
    </location>
</feature>
<feature type="compositionally biased region" description="Polar residues" evidence="1">
    <location>
        <begin position="495"/>
        <end position="522"/>
    </location>
</feature>
<organism evidence="3 4">
    <name type="scientific">Aureobasidium namibiae CBS 147.97</name>
    <dbReference type="NCBI Taxonomy" id="1043004"/>
    <lineage>
        <taxon>Eukaryota</taxon>
        <taxon>Fungi</taxon>
        <taxon>Dikarya</taxon>
        <taxon>Ascomycota</taxon>
        <taxon>Pezizomycotina</taxon>
        <taxon>Dothideomycetes</taxon>
        <taxon>Dothideomycetidae</taxon>
        <taxon>Dothideales</taxon>
        <taxon>Saccotheciaceae</taxon>
        <taxon>Aureobasidium</taxon>
    </lineage>
</organism>
<proteinExistence type="predicted"/>
<keyword evidence="2" id="KW-0472">Membrane</keyword>
<evidence type="ECO:0000313" key="4">
    <source>
        <dbReference type="Proteomes" id="UP000027730"/>
    </source>
</evidence>
<accession>A0A074WAI6</accession>
<feature type="region of interest" description="Disordered" evidence="1">
    <location>
        <begin position="493"/>
        <end position="529"/>
    </location>
</feature>
<evidence type="ECO:0000256" key="1">
    <source>
        <dbReference type="SAM" id="MobiDB-lite"/>
    </source>
</evidence>
<feature type="region of interest" description="Disordered" evidence="1">
    <location>
        <begin position="383"/>
        <end position="409"/>
    </location>
</feature>
<keyword evidence="4" id="KW-1185">Reference proteome</keyword>
<dbReference type="NCBIfam" id="TIGR01167">
    <property type="entry name" value="LPXTG_anchor"/>
    <property type="match status" value="1"/>
</dbReference>
<dbReference type="Proteomes" id="UP000027730">
    <property type="component" value="Unassembled WGS sequence"/>
</dbReference>
<protein>
    <submittedName>
        <fullName evidence="3">Uncharacterized protein</fullName>
    </submittedName>
</protein>
<feature type="region of interest" description="Disordered" evidence="1">
    <location>
        <begin position="246"/>
        <end position="288"/>
    </location>
</feature>
<dbReference type="STRING" id="1043004.A0A074WAI6"/>
<feature type="region of interest" description="Disordered" evidence="1">
    <location>
        <begin position="1"/>
        <end position="28"/>
    </location>
</feature>
<feature type="region of interest" description="Disordered" evidence="1">
    <location>
        <begin position="79"/>
        <end position="112"/>
    </location>
</feature>
<dbReference type="GeneID" id="25415649"/>
<keyword evidence="2" id="KW-0812">Transmembrane</keyword>
<dbReference type="OrthoDB" id="3929088at2759"/>
<reference evidence="3 4" key="1">
    <citation type="journal article" date="2014" name="BMC Genomics">
        <title>Genome sequencing of four Aureobasidium pullulans varieties: biotechnological potential, stress tolerance, and description of new species.</title>
        <authorList>
            <person name="Gostin Ar C."/>
            <person name="Ohm R.A."/>
            <person name="Kogej T."/>
            <person name="Sonjak S."/>
            <person name="Turk M."/>
            <person name="Zajc J."/>
            <person name="Zalar P."/>
            <person name="Grube M."/>
            <person name="Sun H."/>
            <person name="Han J."/>
            <person name="Sharma A."/>
            <person name="Chiniquy J."/>
            <person name="Ngan C.Y."/>
            <person name="Lipzen A."/>
            <person name="Barry K."/>
            <person name="Grigoriev I.V."/>
            <person name="Gunde-Cimerman N."/>
        </authorList>
    </citation>
    <scope>NUCLEOTIDE SEQUENCE [LARGE SCALE GENOMIC DNA]</scope>
    <source>
        <strain evidence="3 4">CBS 147.97</strain>
    </source>
</reference>
<sequence>MRRRRALLSSSSPQPWWQNSSNSQRAAGSAPTVCFEIKGSESATDSMLQNLVASGNSETIQQYTTIVLTRTRYTTYIYSNSPSSQSQESTKSSLASMSGQSSSVSKHTTSTSSFWSPSFVYQPTTLSTTTMASVTTHSTTTVRTVIYVTSTDAVSSDSGVSTRESTSAIQDTISTTSTLAAASSTASSGGTGGRGHGSLLVSSPGSSQQSAAIAGGMTGSLAGIMLIGLLFLLFFRRRKRALPYQEKDGAAAEPRMSSSSQALPSAIATAGATRHSDRSANLPPQQPRFGRLPIIDHNLIHMNVEHWDRPFAHEDPHLRDDGSPLRLMNPDPTPTPPVVFRSSSTSVSPDAAPDNPHRFLQRQRSALTAALLSIKRSFSSQDVVPRHASDDSNLQPSVLPSAHPSAHPSPLHIQDKNKLTMPSEAILAGITVSRPISSQSAISTNTIIRHRVPDDPFVTSTSATPNSLLPDCLQPGNGIARRDFLSPPPLRTRMPVQSTPTHPQHGTVSPLTRSNSDCSTTFESLSPTRSEVSSVSVRSGPFDLATASVVDMETGRETPGYRAQREQTPNWEVHVNPGT</sequence>
<feature type="region of interest" description="Disordered" evidence="1">
    <location>
        <begin position="315"/>
        <end position="355"/>
    </location>
</feature>
<gene>
    <name evidence="3" type="ORF">M436DRAFT_75415</name>
</gene>
<dbReference type="AlphaFoldDB" id="A0A074WAI6"/>
<feature type="compositionally biased region" description="Low complexity" evidence="1">
    <location>
        <begin position="396"/>
        <end position="409"/>
    </location>
</feature>
<dbReference type="HOGENOM" id="CLU_487418_0_0_1"/>
<feature type="region of interest" description="Disordered" evidence="1">
    <location>
        <begin position="183"/>
        <end position="205"/>
    </location>
</feature>
<evidence type="ECO:0000313" key="3">
    <source>
        <dbReference type="EMBL" id="KEQ70085.1"/>
    </source>
</evidence>
<keyword evidence="2" id="KW-1133">Transmembrane helix</keyword>